<dbReference type="OrthoDB" id="9805148at2"/>
<dbReference type="GO" id="GO:0005829">
    <property type="term" value="C:cytosol"/>
    <property type="evidence" value="ECO:0007669"/>
    <property type="project" value="TreeGrafter"/>
</dbReference>
<evidence type="ECO:0000313" key="8">
    <source>
        <dbReference type="EMBL" id="EAW30608.1"/>
    </source>
</evidence>
<evidence type="ECO:0000256" key="6">
    <source>
        <dbReference type="ARBA" id="ARBA00039970"/>
    </source>
</evidence>
<dbReference type="InterPro" id="IPR027417">
    <property type="entry name" value="P-loop_NTPase"/>
</dbReference>
<keyword evidence="5" id="KW-0067">ATP-binding</keyword>
<dbReference type="Proteomes" id="UP000004931">
    <property type="component" value="Unassembled WGS sequence"/>
</dbReference>
<dbReference type="FunFam" id="3.40.50.300:FF:000013">
    <property type="entry name" value="PhoH family ATPase"/>
    <property type="match status" value="1"/>
</dbReference>
<dbReference type="GO" id="GO:0005524">
    <property type="term" value="F:ATP binding"/>
    <property type="evidence" value="ECO:0007669"/>
    <property type="project" value="UniProtKB-KW"/>
</dbReference>
<keyword evidence="3" id="KW-0963">Cytoplasm</keyword>
<gene>
    <name evidence="8" type="ORF">GP2143_00677</name>
</gene>
<feature type="domain" description="PhoH-like protein" evidence="7">
    <location>
        <begin position="120"/>
        <end position="323"/>
    </location>
</feature>
<evidence type="ECO:0000313" key="9">
    <source>
        <dbReference type="Proteomes" id="UP000004931"/>
    </source>
</evidence>
<dbReference type="SUPFAM" id="SSF52540">
    <property type="entry name" value="P-loop containing nucleoside triphosphate hydrolases"/>
    <property type="match status" value="1"/>
</dbReference>
<dbReference type="STRING" id="247633.GP2143_00677"/>
<accession>A0YF13</accession>
<evidence type="ECO:0000256" key="4">
    <source>
        <dbReference type="ARBA" id="ARBA00022741"/>
    </source>
</evidence>
<comment type="caution">
    <text evidence="8">The sequence shown here is derived from an EMBL/GenBank/DDBJ whole genome shotgun (WGS) entry which is preliminary data.</text>
</comment>
<evidence type="ECO:0000256" key="1">
    <source>
        <dbReference type="ARBA" id="ARBA00004496"/>
    </source>
</evidence>
<reference evidence="8 9" key="1">
    <citation type="journal article" date="2010" name="J. Bacteriol.">
        <title>Genome sequence of the oligotrophic marine Gammaproteobacterium HTCC2143, isolated from the Oregon Coast.</title>
        <authorList>
            <person name="Oh H.M."/>
            <person name="Kang I."/>
            <person name="Ferriera S."/>
            <person name="Giovannoni S.J."/>
            <person name="Cho J.C."/>
        </authorList>
    </citation>
    <scope>NUCLEOTIDE SEQUENCE [LARGE SCALE GENOMIC DNA]</scope>
    <source>
        <strain evidence="8 9">HTCC2143</strain>
    </source>
</reference>
<dbReference type="InterPro" id="IPR003714">
    <property type="entry name" value="PhoH"/>
</dbReference>
<evidence type="ECO:0000256" key="3">
    <source>
        <dbReference type="ARBA" id="ARBA00022490"/>
    </source>
</evidence>
<comment type="similarity">
    <text evidence="2">Belongs to the PhoH family.</text>
</comment>
<comment type="subcellular location">
    <subcellularLocation>
        <location evidence="1">Cytoplasm</location>
    </subcellularLocation>
</comment>
<evidence type="ECO:0000256" key="2">
    <source>
        <dbReference type="ARBA" id="ARBA00010393"/>
    </source>
</evidence>
<evidence type="ECO:0000256" key="5">
    <source>
        <dbReference type="ARBA" id="ARBA00022840"/>
    </source>
</evidence>
<evidence type="ECO:0000259" key="7">
    <source>
        <dbReference type="Pfam" id="PF02562"/>
    </source>
</evidence>
<organism evidence="8 9">
    <name type="scientific">marine gamma proteobacterium HTCC2143</name>
    <dbReference type="NCBI Taxonomy" id="247633"/>
    <lineage>
        <taxon>Bacteria</taxon>
        <taxon>Pseudomonadati</taxon>
        <taxon>Pseudomonadota</taxon>
        <taxon>Gammaproteobacteria</taxon>
        <taxon>Cellvibrionales</taxon>
        <taxon>Spongiibacteraceae</taxon>
        <taxon>BD1-7 clade</taxon>
    </lineage>
</organism>
<dbReference type="Pfam" id="PF02562">
    <property type="entry name" value="PhoH"/>
    <property type="match status" value="1"/>
</dbReference>
<dbReference type="InterPro" id="IPR051451">
    <property type="entry name" value="PhoH2-like"/>
</dbReference>
<proteinExistence type="inferred from homology"/>
<name>A0YF13_9GAMM</name>
<dbReference type="PANTHER" id="PTHR30473">
    <property type="entry name" value="PROTEIN PHOH"/>
    <property type="match status" value="1"/>
</dbReference>
<dbReference type="AlphaFoldDB" id="A0YF13"/>
<dbReference type="PANTHER" id="PTHR30473:SF1">
    <property type="entry name" value="PHOH-LIKE PROTEIN"/>
    <property type="match status" value="1"/>
</dbReference>
<keyword evidence="9" id="KW-1185">Reference proteome</keyword>
<sequence>MNITSQVQQVLTLEPNDPKSLATLCGQFDEHLRQIEQRLSVDIRNRGNLFEIRGETLAVNAAGAVLKSLYLEALEGVSLNSETIHLNLQQAGTDTLQDSSSMTSSAVAPVALIRTKKATIKPRGGNQQGYVHAVMNNDINFGIGPAGTGKTYLAVACAVQSLMNEEVQRILLVRPAVEAGEKLGFLPGDLAQKIDPYLRPLYDALYEMLGVDTVTKMIERNIIEIAPLAYMRGRTLNDAYIILDESQNTTKEQMKMFLTRIGFGSTAVITGDATQIDLPRGVQSGLTHAIRVLENVEGISFTYFQSRDIVRHPLVQKIVDAYESCDGELKSIEPQPRHSQSGDNAPT</sequence>
<keyword evidence="4" id="KW-0547">Nucleotide-binding</keyword>
<dbReference type="Gene3D" id="3.40.50.300">
    <property type="entry name" value="P-loop containing nucleotide triphosphate hydrolases"/>
    <property type="match status" value="1"/>
</dbReference>
<dbReference type="eggNOG" id="COG1702">
    <property type="taxonomic scope" value="Bacteria"/>
</dbReference>
<protein>
    <recommendedName>
        <fullName evidence="6">PhoH-like protein</fullName>
    </recommendedName>
</protein>
<dbReference type="EMBL" id="AAVT01000007">
    <property type="protein sequence ID" value="EAW30608.1"/>
    <property type="molecule type" value="Genomic_DNA"/>
</dbReference>